<organism evidence="4 5">
    <name type="scientific">Rhodococcus antarcticus</name>
    <dbReference type="NCBI Taxonomy" id="2987751"/>
    <lineage>
        <taxon>Bacteria</taxon>
        <taxon>Bacillati</taxon>
        <taxon>Actinomycetota</taxon>
        <taxon>Actinomycetes</taxon>
        <taxon>Mycobacteriales</taxon>
        <taxon>Nocardiaceae</taxon>
        <taxon>Rhodococcus</taxon>
    </lineage>
</organism>
<gene>
    <name evidence="4" type="ORF">RHODO2019_05535</name>
</gene>
<evidence type="ECO:0000256" key="1">
    <source>
        <dbReference type="ARBA" id="ARBA00023125"/>
    </source>
</evidence>
<dbReference type="InterPro" id="IPR013762">
    <property type="entry name" value="Integrase-like_cat_sf"/>
</dbReference>
<dbReference type="EMBL" id="CP110615">
    <property type="protein sequence ID" value="UZJ25896.1"/>
    <property type="molecule type" value="Genomic_DNA"/>
</dbReference>
<evidence type="ECO:0000313" key="5">
    <source>
        <dbReference type="Proteomes" id="UP001164965"/>
    </source>
</evidence>
<evidence type="ECO:0000259" key="3">
    <source>
        <dbReference type="PROSITE" id="PS51898"/>
    </source>
</evidence>
<proteinExistence type="predicted"/>
<dbReference type="Gene3D" id="1.10.150.130">
    <property type="match status" value="1"/>
</dbReference>
<reference evidence="4" key="1">
    <citation type="submission" date="2022-10" db="EMBL/GenBank/DDBJ databases">
        <title>Rhodococcus sp.75.</title>
        <authorList>
            <person name="Sun M."/>
        </authorList>
    </citation>
    <scope>NUCLEOTIDE SEQUENCE</scope>
    <source>
        <strain evidence="4">75</strain>
    </source>
</reference>
<evidence type="ECO:0000256" key="2">
    <source>
        <dbReference type="ARBA" id="ARBA00023172"/>
    </source>
</evidence>
<dbReference type="InterPro" id="IPR011010">
    <property type="entry name" value="DNA_brk_join_enz"/>
</dbReference>
<feature type="domain" description="Tyr recombinase" evidence="3">
    <location>
        <begin position="114"/>
        <end position="231"/>
    </location>
</feature>
<dbReference type="PROSITE" id="PS51898">
    <property type="entry name" value="TYR_RECOMBINASE"/>
    <property type="match status" value="1"/>
</dbReference>
<dbReference type="SUPFAM" id="SSF56349">
    <property type="entry name" value="DNA breaking-rejoining enzymes"/>
    <property type="match status" value="1"/>
</dbReference>
<evidence type="ECO:0000313" key="4">
    <source>
        <dbReference type="EMBL" id="UZJ25896.1"/>
    </source>
</evidence>
<dbReference type="InterPro" id="IPR002104">
    <property type="entry name" value="Integrase_catalytic"/>
</dbReference>
<accession>A0ABY6P3J7</accession>
<dbReference type="Proteomes" id="UP001164965">
    <property type="component" value="Chromosome"/>
</dbReference>
<dbReference type="RefSeq" id="WP_265384000.1">
    <property type="nucleotide sequence ID" value="NZ_CP110615.1"/>
</dbReference>
<protein>
    <submittedName>
        <fullName evidence="4">Tyrosine-type recombinase/integrase</fullName>
    </submittedName>
</protein>
<keyword evidence="1" id="KW-0238">DNA-binding</keyword>
<dbReference type="Gene3D" id="1.10.443.10">
    <property type="entry name" value="Intergrase catalytic core"/>
    <property type="match status" value="1"/>
</dbReference>
<keyword evidence="2" id="KW-0233">DNA recombination</keyword>
<sequence length="231" mass="25229">MPRRSPPPPLDVSTLPDSWLLHLRAERKSPATLKAYGDGVRRSLAWADTEGVPAVLDRPTGNAFTTALLDGGAEPSPARSRQLAIRRFSAWLTDEGEQETDVLLMLEPPKLDTKVTPSLTSDELEALVKACTGRELRDGRDEAIVRLMTETGMRAREIVSLTTPDVDLSRGRRDQPRKGATPRAACRGRVVVLSGVIWPSTGGGRGSCARVAPWLWWCRAPVACIGPFPWS</sequence>
<keyword evidence="5" id="KW-1185">Reference proteome</keyword>
<dbReference type="InterPro" id="IPR010998">
    <property type="entry name" value="Integrase_recombinase_N"/>
</dbReference>
<name>A0ABY6P3J7_9NOCA</name>
<dbReference type="Pfam" id="PF00589">
    <property type="entry name" value="Phage_integrase"/>
    <property type="match status" value="1"/>
</dbReference>